<dbReference type="GO" id="GO:0043171">
    <property type="term" value="P:peptide catabolic process"/>
    <property type="evidence" value="ECO:0007669"/>
    <property type="project" value="TreeGrafter"/>
</dbReference>
<dbReference type="InterPro" id="IPR024571">
    <property type="entry name" value="ERAP1-like_C_dom"/>
</dbReference>
<dbReference type="AlphaFoldDB" id="T0ZT46"/>
<evidence type="ECO:0000256" key="1">
    <source>
        <dbReference type="ARBA" id="ARBA00010136"/>
    </source>
</evidence>
<dbReference type="GO" id="GO:0005737">
    <property type="term" value="C:cytoplasm"/>
    <property type="evidence" value="ECO:0007669"/>
    <property type="project" value="TreeGrafter"/>
</dbReference>
<dbReference type="InterPro" id="IPR014782">
    <property type="entry name" value="Peptidase_M1_dom"/>
</dbReference>
<dbReference type="InterPro" id="IPR050344">
    <property type="entry name" value="Peptidase_M1_aminopeptidases"/>
</dbReference>
<dbReference type="SUPFAM" id="SSF55486">
    <property type="entry name" value="Metalloproteases ('zincins'), catalytic domain"/>
    <property type="match status" value="1"/>
</dbReference>
<dbReference type="GO" id="GO:0016020">
    <property type="term" value="C:membrane"/>
    <property type="evidence" value="ECO:0007669"/>
    <property type="project" value="TreeGrafter"/>
</dbReference>
<sequence>SYGKGASVLRMVEAYLGEAAFRQGVHEYLREFAFGNSRGSDLWRHLAEASQQPVDRILDTWTGVPGYPILVARRSGTTVRIAQQPFRYLGTPPPQLWPVPLTYRIGTTEGRRLMEGAETTLEAPPGVPVLLNAGRHGFYRVEYDAEGYEALGRAWPDLAPVDRWGLLDDLYALLQAGRVDFAQYRRWVER</sequence>
<protein>
    <submittedName>
        <fullName evidence="4">Zinc-dependent aminopeptidase</fullName>
    </submittedName>
</protein>
<comment type="caution">
    <text evidence="4">The sequence shown here is derived from an EMBL/GenBank/DDBJ whole genome shotgun (WGS) entry which is preliminary data.</text>
</comment>
<organism evidence="4">
    <name type="scientific">mine drainage metagenome</name>
    <dbReference type="NCBI Taxonomy" id="410659"/>
    <lineage>
        <taxon>unclassified sequences</taxon>
        <taxon>metagenomes</taxon>
        <taxon>ecological metagenomes</taxon>
    </lineage>
</organism>
<dbReference type="PANTHER" id="PTHR11533:SF174">
    <property type="entry name" value="PUROMYCIN-SENSITIVE AMINOPEPTIDASE-RELATED"/>
    <property type="match status" value="1"/>
</dbReference>
<dbReference type="Gene3D" id="2.60.40.1910">
    <property type="match status" value="1"/>
</dbReference>
<dbReference type="EMBL" id="AUZX01014572">
    <property type="protein sequence ID" value="EQD31834.1"/>
    <property type="molecule type" value="Genomic_DNA"/>
</dbReference>
<dbReference type="GO" id="GO:0042277">
    <property type="term" value="F:peptide binding"/>
    <property type="evidence" value="ECO:0007669"/>
    <property type="project" value="TreeGrafter"/>
</dbReference>
<gene>
    <name evidence="4" type="ORF">B1A_19739</name>
</gene>
<keyword evidence="4" id="KW-0645">Protease</keyword>
<feature type="non-terminal residue" evidence="4">
    <location>
        <position position="1"/>
    </location>
</feature>
<dbReference type="GO" id="GO:0070006">
    <property type="term" value="F:metalloaminopeptidase activity"/>
    <property type="evidence" value="ECO:0007669"/>
    <property type="project" value="TreeGrafter"/>
</dbReference>
<dbReference type="InterPro" id="IPR027268">
    <property type="entry name" value="Peptidase_M4/M1_CTD_sf"/>
</dbReference>
<feature type="non-terminal residue" evidence="4">
    <location>
        <position position="190"/>
    </location>
</feature>
<dbReference type="GO" id="GO:0006508">
    <property type="term" value="P:proteolysis"/>
    <property type="evidence" value="ECO:0007669"/>
    <property type="project" value="TreeGrafter"/>
</dbReference>
<dbReference type="GO" id="GO:0008270">
    <property type="term" value="F:zinc ion binding"/>
    <property type="evidence" value="ECO:0007669"/>
    <property type="project" value="InterPro"/>
</dbReference>
<accession>T0ZT46</accession>
<dbReference type="Gene3D" id="1.10.390.10">
    <property type="entry name" value="Neutral Protease Domain 2"/>
    <property type="match status" value="1"/>
</dbReference>
<dbReference type="PANTHER" id="PTHR11533">
    <property type="entry name" value="PROTEASE M1 ZINC METALLOPROTEASE"/>
    <property type="match status" value="1"/>
</dbReference>
<evidence type="ECO:0000259" key="3">
    <source>
        <dbReference type="Pfam" id="PF11838"/>
    </source>
</evidence>
<reference evidence="4" key="2">
    <citation type="journal article" date="2014" name="ISME J.">
        <title>Microbial stratification in low pH oxic and suboxic macroscopic growths along an acid mine drainage.</title>
        <authorList>
            <person name="Mendez-Garcia C."/>
            <person name="Mesa V."/>
            <person name="Sprenger R.R."/>
            <person name="Richter M."/>
            <person name="Diez M.S."/>
            <person name="Solano J."/>
            <person name="Bargiela R."/>
            <person name="Golyshina O.V."/>
            <person name="Manteca A."/>
            <person name="Ramos J.L."/>
            <person name="Gallego J.R."/>
            <person name="Llorente I."/>
            <person name="Martins Dos Santos V.A."/>
            <person name="Jensen O.N."/>
            <person name="Pelaez A.I."/>
            <person name="Sanchez J."/>
            <person name="Ferrer M."/>
        </authorList>
    </citation>
    <scope>NUCLEOTIDE SEQUENCE</scope>
</reference>
<keyword evidence="4" id="KW-0378">Hydrolase</keyword>
<name>T0ZT46_9ZZZZ</name>
<dbReference type="Pfam" id="PF01433">
    <property type="entry name" value="Peptidase_M1"/>
    <property type="match status" value="1"/>
</dbReference>
<comment type="similarity">
    <text evidence="1">Belongs to the peptidase M1 family.</text>
</comment>
<feature type="domain" description="Peptidase M1 membrane alanine aminopeptidase" evidence="2">
    <location>
        <begin position="1"/>
        <end position="61"/>
    </location>
</feature>
<proteinExistence type="inferred from homology"/>
<evidence type="ECO:0000313" key="4">
    <source>
        <dbReference type="EMBL" id="EQD31834.1"/>
    </source>
</evidence>
<feature type="domain" description="ERAP1-like C-terminal" evidence="3">
    <location>
        <begin position="129"/>
        <end position="184"/>
    </location>
</feature>
<keyword evidence="4" id="KW-0031">Aminopeptidase</keyword>
<evidence type="ECO:0000259" key="2">
    <source>
        <dbReference type="Pfam" id="PF01433"/>
    </source>
</evidence>
<dbReference type="Pfam" id="PF11838">
    <property type="entry name" value="ERAP1_C"/>
    <property type="match status" value="1"/>
</dbReference>
<dbReference type="GO" id="GO:0005615">
    <property type="term" value="C:extracellular space"/>
    <property type="evidence" value="ECO:0007669"/>
    <property type="project" value="TreeGrafter"/>
</dbReference>
<reference evidence="4" key="1">
    <citation type="submission" date="2013-08" db="EMBL/GenBank/DDBJ databases">
        <authorList>
            <person name="Mendez C."/>
            <person name="Richter M."/>
            <person name="Ferrer M."/>
            <person name="Sanchez J."/>
        </authorList>
    </citation>
    <scope>NUCLEOTIDE SEQUENCE</scope>
</reference>